<dbReference type="InterPro" id="IPR052164">
    <property type="entry name" value="Anthracycline_SecMetBiosynth"/>
</dbReference>
<gene>
    <name evidence="2" type="ORF">Dform_02200</name>
</gene>
<dbReference type="KEGG" id="dfo:Dform_02200"/>
<organism evidence="2 3">
    <name type="scientific">Dehalogenimonas formicexedens</name>
    <dbReference type="NCBI Taxonomy" id="1839801"/>
    <lineage>
        <taxon>Bacteria</taxon>
        <taxon>Bacillati</taxon>
        <taxon>Chloroflexota</taxon>
        <taxon>Dehalococcoidia</taxon>
        <taxon>Dehalococcoidales</taxon>
        <taxon>Dehalococcoidaceae</taxon>
        <taxon>Dehalogenimonas</taxon>
    </lineage>
</organism>
<feature type="domain" description="VOC" evidence="1">
    <location>
        <begin position="4"/>
        <end position="113"/>
    </location>
</feature>
<evidence type="ECO:0000313" key="2">
    <source>
        <dbReference type="EMBL" id="APV45503.1"/>
    </source>
</evidence>
<proteinExistence type="predicted"/>
<dbReference type="Proteomes" id="UP000185934">
    <property type="component" value="Chromosome"/>
</dbReference>
<evidence type="ECO:0000313" key="3">
    <source>
        <dbReference type="Proteomes" id="UP000185934"/>
    </source>
</evidence>
<name>A0A1P8FAM2_9CHLR</name>
<dbReference type="InterPro" id="IPR037523">
    <property type="entry name" value="VOC_core"/>
</dbReference>
<accession>A0A1P8FAM2</accession>
<dbReference type="OrthoDB" id="4548523at2"/>
<dbReference type="Pfam" id="PF00903">
    <property type="entry name" value="Glyoxalase"/>
    <property type="match status" value="1"/>
</dbReference>
<dbReference type="PANTHER" id="PTHR33993">
    <property type="entry name" value="GLYOXALASE-RELATED"/>
    <property type="match status" value="1"/>
</dbReference>
<dbReference type="STRING" id="1839801.Dform_02200"/>
<dbReference type="RefSeq" id="WP_076004989.1">
    <property type="nucleotide sequence ID" value="NZ_CP018258.1"/>
</dbReference>
<dbReference type="Gene3D" id="3.10.180.10">
    <property type="entry name" value="2,3-Dihydroxybiphenyl 1,2-Dioxygenase, domain 1"/>
    <property type="match status" value="1"/>
</dbReference>
<dbReference type="InterPro" id="IPR004360">
    <property type="entry name" value="Glyas_Fos-R_dOase_dom"/>
</dbReference>
<dbReference type="PROSITE" id="PS51819">
    <property type="entry name" value="VOC"/>
    <property type="match status" value="1"/>
</dbReference>
<protein>
    <recommendedName>
        <fullName evidence="1">VOC domain-containing protein</fullName>
    </recommendedName>
</protein>
<sequence length="116" mass="12600">MNFGIKTIIFPVKDMLKAKALYTSLLGVPPYTDQSYYVGFRDGDQEIGLDPAGHAKGMTGATIYWQVSDIKKSLKSLLASGAKIDQEVIDVGRGKLVARVRDADNNVIGLIQDVVV</sequence>
<evidence type="ECO:0000259" key="1">
    <source>
        <dbReference type="PROSITE" id="PS51819"/>
    </source>
</evidence>
<dbReference type="InterPro" id="IPR029068">
    <property type="entry name" value="Glyas_Bleomycin-R_OHBP_Dase"/>
</dbReference>
<keyword evidence="3" id="KW-1185">Reference proteome</keyword>
<dbReference type="SUPFAM" id="SSF54593">
    <property type="entry name" value="Glyoxalase/Bleomycin resistance protein/Dihydroxybiphenyl dioxygenase"/>
    <property type="match status" value="1"/>
</dbReference>
<dbReference type="AlphaFoldDB" id="A0A1P8FAM2"/>
<dbReference type="EMBL" id="CP018258">
    <property type="protein sequence ID" value="APV45503.1"/>
    <property type="molecule type" value="Genomic_DNA"/>
</dbReference>
<reference evidence="3" key="1">
    <citation type="submission" date="2016-11" db="EMBL/GenBank/DDBJ databases">
        <title>Dehalogenimonas formicexedens sp. nov., a chlorinated alkane respiring bacterium isolated from contaminated groundwater.</title>
        <authorList>
            <person name="Key T.A."/>
            <person name="Bowman K.S."/>
            <person name="Lee I."/>
            <person name="Chun J."/>
            <person name="Albuquerque L."/>
            <person name="da Costa M.S."/>
            <person name="Rainey F.A."/>
            <person name="Moe W.M."/>
        </authorList>
    </citation>
    <scope>NUCLEOTIDE SEQUENCE [LARGE SCALE GENOMIC DNA]</scope>
    <source>
        <strain evidence="3">NSZ-14</strain>
    </source>
</reference>